<keyword evidence="2" id="KW-1185">Reference proteome</keyword>
<sequence>MPNAAVFRQPTEVLMSAIVGNIDNESCMSSWRTGCPGKDTLRTIFGAALDIDKVEDFYAENWITGVGCILEKKV</sequence>
<evidence type="ECO:0000313" key="2">
    <source>
        <dbReference type="Proteomes" id="UP000821853"/>
    </source>
</evidence>
<comment type="caution">
    <text evidence="1">The sequence shown here is derived from an EMBL/GenBank/DDBJ whole genome shotgun (WGS) entry which is preliminary data.</text>
</comment>
<reference evidence="1 2" key="1">
    <citation type="journal article" date="2020" name="Cell">
        <title>Large-Scale Comparative Analyses of Tick Genomes Elucidate Their Genetic Diversity and Vector Capacities.</title>
        <authorList>
            <consortium name="Tick Genome and Microbiome Consortium (TIGMIC)"/>
            <person name="Jia N."/>
            <person name="Wang J."/>
            <person name="Shi W."/>
            <person name="Du L."/>
            <person name="Sun Y."/>
            <person name="Zhan W."/>
            <person name="Jiang J.F."/>
            <person name="Wang Q."/>
            <person name="Zhang B."/>
            <person name="Ji P."/>
            <person name="Bell-Sakyi L."/>
            <person name="Cui X.M."/>
            <person name="Yuan T.T."/>
            <person name="Jiang B.G."/>
            <person name="Yang W.F."/>
            <person name="Lam T.T."/>
            <person name="Chang Q.C."/>
            <person name="Ding S.J."/>
            <person name="Wang X.J."/>
            <person name="Zhu J.G."/>
            <person name="Ruan X.D."/>
            <person name="Zhao L."/>
            <person name="Wei J.T."/>
            <person name="Ye R.Z."/>
            <person name="Que T.C."/>
            <person name="Du C.H."/>
            <person name="Zhou Y.H."/>
            <person name="Cheng J.X."/>
            <person name="Dai P.F."/>
            <person name="Guo W.B."/>
            <person name="Han X.H."/>
            <person name="Huang E.J."/>
            <person name="Li L.F."/>
            <person name="Wei W."/>
            <person name="Gao Y.C."/>
            <person name="Liu J.Z."/>
            <person name="Shao H.Z."/>
            <person name="Wang X."/>
            <person name="Wang C.C."/>
            <person name="Yang T.C."/>
            <person name="Huo Q.B."/>
            <person name="Li W."/>
            <person name="Chen H.Y."/>
            <person name="Chen S.E."/>
            <person name="Zhou L.G."/>
            <person name="Ni X.B."/>
            <person name="Tian J.H."/>
            <person name="Sheng Y."/>
            <person name="Liu T."/>
            <person name="Pan Y.S."/>
            <person name="Xia L.Y."/>
            <person name="Li J."/>
            <person name="Zhao F."/>
            <person name="Cao W.C."/>
        </authorList>
    </citation>
    <scope>NUCLEOTIDE SEQUENCE [LARGE SCALE GENOMIC DNA]</scope>
    <source>
        <strain evidence="1">HaeL-2018</strain>
    </source>
</reference>
<evidence type="ECO:0000313" key="1">
    <source>
        <dbReference type="EMBL" id="KAH9382843.1"/>
    </source>
</evidence>
<dbReference type="AlphaFoldDB" id="A0A9J6H597"/>
<accession>A0A9J6H597</accession>
<dbReference type="VEuPathDB" id="VectorBase:HLOH_050715"/>
<dbReference type="Proteomes" id="UP000821853">
    <property type="component" value="Unassembled WGS sequence"/>
</dbReference>
<gene>
    <name evidence="1" type="ORF">HPB48_023405</name>
</gene>
<proteinExistence type="predicted"/>
<protein>
    <submittedName>
        <fullName evidence="1">Uncharacterized protein</fullName>
    </submittedName>
</protein>
<name>A0A9J6H597_HAELO</name>
<dbReference type="EMBL" id="JABSTR010000461">
    <property type="protein sequence ID" value="KAH9382843.1"/>
    <property type="molecule type" value="Genomic_DNA"/>
</dbReference>
<organism evidence="1 2">
    <name type="scientific">Haemaphysalis longicornis</name>
    <name type="common">Bush tick</name>
    <dbReference type="NCBI Taxonomy" id="44386"/>
    <lineage>
        <taxon>Eukaryota</taxon>
        <taxon>Metazoa</taxon>
        <taxon>Ecdysozoa</taxon>
        <taxon>Arthropoda</taxon>
        <taxon>Chelicerata</taxon>
        <taxon>Arachnida</taxon>
        <taxon>Acari</taxon>
        <taxon>Parasitiformes</taxon>
        <taxon>Ixodida</taxon>
        <taxon>Ixodoidea</taxon>
        <taxon>Ixodidae</taxon>
        <taxon>Haemaphysalinae</taxon>
        <taxon>Haemaphysalis</taxon>
    </lineage>
</organism>